<accession>A0A6A6KI10</accession>
<protein>
    <recommendedName>
        <fullName evidence="2">hAT-like transposase RNase-H fold domain-containing protein</fullName>
    </recommendedName>
</protein>
<keyword evidence="1" id="KW-0238">DNA-binding</keyword>
<dbReference type="Pfam" id="PF14372">
    <property type="entry name" value="hAT-like_RNase-H"/>
    <property type="match status" value="1"/>
</dbReference>
<dbReference type="EMBL" id="JAAGAX010000016">
    <property type="protein sequence ID" value="KAF2288550.1"/>
    <property type="molecule type" value="Genomic_DNA"/>
</dbReference>
<dbReference type="InterPro" id="IPR025525">
    <property type="entry name" value="hAT-like_transposase_RNase-H"/>
</dbReference>
<dbReference type="Proteomes" id="UP000467840">
    <property type="component" value="Chromosome 8"/>
</dbReference>
<evidence type="ECO:0000259" key="2">
    <source>
        <dbReference type="Pfam" id="PF14372"/>
    </source>
</evidence>
<keyword evidence="4" id="KW-1185">Reference proteome</keyword>
<comment type="caution">
    <text evidence="3">The sequence shown here is derived from an EMBL/GenBank/DDBJ whole genome shotgun (WGS) entry which is preliminary data.</text>
</comment>
<evidence type="ECO:0000313" key="3">
    <source>
        <dbReference type="EMBL" id="KAF2288550.1"/>
    </source>
</evidence>
<gene>
    <name evidence="3" type="ORF">GH714_008421</name>
</gene>
<dbReference type="InterPro" id="IPR052035">
    <property type="entry name" value="ZnF_BED_domain_contain"/>
</dbReference>
<evidence type="ECO:0000256" key="1">
    <source>
        <dbReference type="ARBA" id="ARBA00023125"/>
    </source>
</evidence>
<sequence>MVSRNTIKKDILNIYDINHEKLYKQLKKLISRIAIITDMWTSNQKKGYMSITAHYIDDAWVLKNCILRFVYAPMPHTKEELARHLMDAFTKWNIEKKISTITVDNYFTNDAIILDPRYKMKVVEYYFPMIYGENAWSEIEQIETTCYNLLTDYQSKVKPESRDVSSIYLLK</sequence>
<dbReference type="SUPFAM" id="SSF53098">
    <property type="entry name" value="Ribonuclease H-like"/>
    <property type="match status" value="1"/>
</dbReference>
<evidence type="ECO:0000313" key="4">
    <source>
        <dbReference type="Proteomes" id="UP000467840"/>
    </source>
</evidence>
<proteinExistence type="predicted"/>
<dbReference type="GO" id="GO:0003677">
    <property type="term" value="F:DNA binding"/>
    <property type="evidence" value="ECO:0007669"/>
    <property type="project" value="UniProtKB-KW"/>
</dbReference>
<dbReference type="PANTHER" id="PTHR46481">
    <property type="entry name" value="ZINC FINGER BED DOMAIN-CONTAINING PROTEIN 4"/>
    <property type="match status" value="1"/>
</dbReference>
<dbReference type="InterPro" id="IPR012337">
    <property type="entry name" value="RNaseH-like_sf"/>
</dbReference>
<organism evidence="3 4">
    <name type="scientific">Hevea brasiliensis</name>
    <name type="common">Para rubber tree</name>
    <name type="synonym">Siphonia brasiliensis</name>
    <dbReference type="NCBI Taxonomy" id="3981"/>
    <lineage>
        <taxon>Eukaryota</taxon>
        <taxon>Viridiplantae</taxon>
        <taxon>Streptophyta</taxon>
        <taxon>Embryophyta</taxon>
        <taxon>Tracheophyta</taxon>
        <taxon>Spermatophyta</taxon>
        <taxon>Magnoliopsida</taxon>
        <taxon>eudicotyledons</taxon>
        <taxon>Gunneridae</taxon>
        <taxon>Pentapetalae</taxon>
        <taxon>rosids</taxon>
        <taxon>fabids</taxon>
        <taxon>Malpighiales</taxon>
        <taxon>Euphorbiaceae</taxon>
        <taxon>Crotonoideae</taxon>
        <taxon>Micrandreae</taxon>
        <taxon>Hevea</taxon>
    </lineage>
</organism>
<dbReference type="AlphaFoldDB" id="A0A6A6KI10"/>
<feature type="domain" description="hAT-like transposase RNase-H fold" evidence="2">
    <location>
        <begin position="105"/>
        <end position="153"/>
    </location>
</feature>
<dbReference type="PANTHER" id="PTHR46481:SF11">
    <property type="entry name" value="ZINC FINGER BED DOMAIN-CONTAINING PROTEIN RICESLEEPER 2-LIKE"/>
    <property type="match status" value="1"/>
</dbReference>
<reference evidence="3 4" key="1">
    <citation type="journal article" date="2020" name="Mol. Plant">
        <title>The Chromosome-Based Rubber Tree Genome Provides New Insights into Spurge Genome Evolution and Rubber Biosynthesis.</title>
        <authorList>
            <person name="Liu J."/>
            <person name="Shi C."/>
            <person name="Shi C.C."/>
            <person name="Li W."/>
            <person name="Zhang Q.J."/>
            <person name="Zhang Y."/>
            <person name="Li K."/>
            <person name="Lu H.F."/>
            <person name="Shi C."/>
            <person name="Zhu S.T."/>
            <person name="Xiao Z.Y."/>
            <person name="Nan H."/>
            <person name="Yue Y."/>
            <person name="Zhu X.G."/>
            <person name="Wu Y."/>
            <person name="Hong X.N."/>
            <person name="Fan G.Y."/>
            <person name="Tong Y."/>
            <person name="Zhang D."/>
            <person name="Mao C.L."/>
            <person name="Liu Y.L."/>
            <person name="Hao S.J."/>
            <person name="Liu W.Q."/>
            <person name="Lv M.Q."/>
            <person name="Zhang H.B."/>
            <person name="Liu Y."/>
            <person name="Hu-Tang G.R."/>
            <person name="Wang J.P."/>
            <person name="Wang J.H."/>
            <person name="Sun Y.H."/>
            <person name="Ni S.B."/>
            <person name="Chen W.B."/>
            <person name="Zhang X.C."/>
            <person name="Jiao Y.N."/>
            <person name="Eichler E.E."/>
            <person name="Li G.H."/>
            <person name="Liu X."/>
            <person name="Gao L.Z."/>
        </authorList>
    </citation>
    <scope>NUCLEOTIDE SEQUENCE [LARGE SCALE GENOMIC DNA]</scope>
    <source>
        <strain evidence="4">cv. GT1</strain>
        <tissue evidence="3">Leaf</tissue>
    </source>
</reference>
<name>A0A6A6KI10_HEVBR</name>